<proteinExistence type="predicted"/>
<dbReference type="EMBL" id="JBHTAG010000002">
    <property type="protein sequence ID" value="MFC7096407.1"/>
    <property type="molecule type" value="Genomic_DNA"/>
</dbReference>
<sequence>MPAYTTSVHQSITEVNPREWNAVVAQQSDTGCVFERYEWIEAYETATDAAARHVQVRSDGTLVGVHPTFVRPLSGTPFRFLGPPKPGTNSVMVATDEAAVFAAITDRMADLTSGRTIGHLIRPATEPAVRYASRLRARNYAPSVRDCRFVLDIDRPWAEVATDLSGKKRRNLRRADEAGVTATDIGLTPGTVDAFARNHAEHMRRLSGDGASPALLHALHSTVGDRLKLFQATDEDDDPVGELLAVCDDEHDRLVLLFPAYDPTNFDVYPSEILYRAAIQWGIDHGYTTCDYGETTPDFEDGTFAFKTAFGGQARPIVRWERIGSRLGRVLYALAGERLVPQPGGEQTAD</sequence>
<dbReference type="Pfam" id="PF13480">
    <property type="entry name" value="Acetyltransf_6"/>
    <property type="match status" value="1"/>
</dbReference>
<gene>
    <name evidence="2" type="ORF">ACFQKD_03735</name>
</gene>
<accession>A0ABD5WS64</accession>
<dbReference type="Gene3D" id="3.40.630.30">
    <property type="match status" value="1"/>
</dbReference>
<protein>
    <submittedName>
        <fullName evidence="2">GNAT family N-acetyltransferase</fullName>
        <ecNumber evidence="2">2.3.1.-</ecNumber>
    </submittedName>
</protein>
<dbReference type="InterPro" id="IPR016181">
    <property type="entry name" value="Acyl_CoA_acyltransferase"/>
</dbReference>
<dbReference type="GeneID" id="79269706"/>
<feature type="domain" description="BioF2-like acetyltransferase" evidence="1">
    <location>
        <begin position="169"/>
        <end position="295"/>
    </location>
</feature>
<organism evidence="2 3">
    <name type="scientific">Halobaculum marinum</name>
    <dbReference type="NCBI Taxonomy" id="3031996"/>
    <lineage>
        <taxon>Archaea</taxon>
        <taxon>Methanobacteriati</taxon>
        <taxon>Methanobacteriota</taxon>
        <taxon>Stenosarchaea group</taxon>
        <taxon>Halobacteria</taxon>
        <taxon>Halobacteriales</taxon>
        <taxon>Haloferacaceae</taxon>
        <taxon>Halobaculum</taxon>
    </lineage>
</organism>
<name>A0ABD5WS64_9EURY</name>
<comment type="caution">
    <text evidence="2">The sequence shown here is derived from an EMBL/GenBank/DDBJ whole genome shotgun (WGS) entry which is preliminary data.</text>
</comment>
<dbReference type="GO" id="GO:0016746">
    <property type="term" value="F:acyltransferase activity"/>
    <property type="evidence" value="ECO:0007669"/>
    <property type="project" value="UniProtKB-KW"/>
</dbReference>
<dbReference type="EC" id="2.3.1.-" evidence="2"/>
<dbReference type="Proteomes" id="UP001596388">
    <property type="component" value="Unassembled WGS sequence"/>
</dbReference>
<dbReference type="AlphaFoldDB" id="A0ABD5WS64"/>
<keyword evidence="3" id="KW-1185">Reference proteome</keyword>
<dbReference type="RefSeq" id="WP_276239121.1">
    <property type="nucleotide sequence ID" value="NZ_CP119989.1"/>
</dbReference>
<keyword evidence="2" id="KW-0012">Acyltransferase</keyword>
<dbReference type="InterPro" id="IPR038740">
    <property type="entry name" value="BioF2-like_GNAT_dom"/>
</dbReference>
<evidence type="ECO:0000313" key="2">
    <source>
        <dbReference type="EMBL" id="MFC7096407.1"/>
    </source>
</evidence>
<evidence type="ECO:0000259" key="1">
    <source>
        <dbReference type="Pfam" id="PF13480"/>
    </source>
</evidence>
<dbReference type="SUPFAM" id="SSF55729">
    <property type="entry name" value="Acyl-CoA N-acyltransferases (Nat)"/>
    <property type="match status" value="1"/>
</dbReference>
<evidence type="ECO:0000313" key="3">
    <source>
        <dbReference type="Proteomes" id="UP001596388"/>
    </source>
</evidence>
<keyword evidence="2" id="KW-0808">Transferase</keyword>
<reference evidence="2 3" key="1">
    <citation type="journal article" date="2019" name="Int. J. Syst. Evol. Microbiol.">
        <title>The Global Catalogue of Microorganisms (GCM) 10K type strain sequencing project: providing services to taxonomists for standard genome sequencing and annotation.</title>
        <authorList>
            <consortium name="The Broad Institute Genomics Platform"/>
            <consortium name="The Broad Institute Genome Sequencing Center for Infectious Disease"/>
            <person name="Wu L."/>
            <person name="Ma J."/>
        </authorList>
    </citation>
    <scope>NUCLEOTIDE SEQUENCE [LARGE SCALE GENOMIC DNA]</scope>
    <source>
        <strain evidence="2 3">DT55</strain>
    </source>
</reference>